<accession>A0A8B9UUX6</accession>
<name>A0A8B9UUX6_9AVES</name>
<organism evidence="2 3">
    <name type="scientific">Anas zonorhyncha</name>
    <name type="common">Eastern spot-billed duck</name>
    <dbReference type="NCBI Taxonomy" id="75864"/>
    <lineage>
        <taxon>Eukaryota</taxon>
        <taxon>Metazoa</taxon>
        <taxon>Chordata</taxon>
        <taxon>Craniata</taxon>
        <taxon>Vertebrata</taxon>
        <taxon>Euteleostomi</taxon>
        <taxon>Archelosauria</taxon>
        <taxon>Archosauria</taxon>
        <taxon>Dinosauria</taxon>
        <taxon>Saurischia</taxon>
        <taxon>Theropoda</taxon>
        <taxon>Coelurosauria</taxon>
        <taxon>Aves</taxon>
        <taxon>Neognathae</taxon>
        <taxon>Galloanserae</taxon>
        <taxon>Anseriformes</taxon>
        <taxon>Anatidae</taxon>
        <taxon>Anatinae</taxon>
        <taxon>Anas</taxon>
    </lineage>
</organism>
<evidence type="ECO:0000313" key="2">
    <source>
        <dbReference type="Ensembl" id="ENSAZOP00000014642.1"/>
    </source>
</evidence>
<dbReference type="Ensembl" id="ENSAZOT00000015730.1">
    <property type="protein sequence ID" value="ENSAZOP00000014642.1"/>
    <property type="gene ID" value="ENSAZOG00000009467.1"/>
</dbReference>
<keyword evidence="3" id="KW-1185">Reference proteome</keyword>
<reference evidence="2" key="2">
    <citation type="submission" date="2025-09" db="UniProtKB">
        <authorList>
            <consortium name="Ensembl"/>
        </authorList>
    </citation>
    <scope>IDENTIFICATION</scope>
</reference>
<feature type="domain" description="TRIM8/14/16/25/29/45/65 coiled-coil region" evidence="1">
    <location>
        <begin position="172"/>
        <end position="310"/>
    </location>
</feature>
<dbReference type="Pfam" id="PF25600">
    <property type="entry name" value="TRIM_CC"/>
    <property type="match status" value="1"/>
</dbReference>
<dbReference type="Proteomes" id="UP000694549">
    <property type="component" value="Unplaced"/>
</dbReference>
<dbReference type="AlphaFoldDB" id="A0A8B9UUX6"/>
<evidence type="ECO:0000313" key="3">
    <source>
        <dbReference type="Proteomes" id="UP000694549"/>
    </source>
</evidence>
<sequence length="358" mass="39236">MESQRGAMHGVGLEPCSHLVPVWGAPWDVGWAEQSRCPFGFGDGGHRHVGSPQPHRPNGVPALSVSFPQLHQGGFSPRAGSLPGLSSRSMSPLCCAFWQRGFFPSLPFPDVAESPPRFAPTNTPGAPSVRPGHRAMGLAAWWHREPRGPQGVCSSQAQQAKFLSNVENELEELAVTITQTKKMVELIKGVATKEKERVEKLFAEASEVLATFQKEVAGFIEDGERSMLGEAELDLRWKEERRAKLAQCKQNLQNVPSKDTIYFLQEFQALKIAMEDNLSPAPSFQNELNFTKCTQAVCAVKDMLAAVCKKQWDRLQGKGVDGLNFQETEEGLCPPGPSAHGCCVGHPNVFLPPVARRC</sequence>
<dbReference type="InterPro" id="IPR058030">
    <property type="entry name" value="TRIM8/14/16/25/29/45/65_CC"/>
</dbReference>
<protein>
    <recommendedName>
        <fullName evidence="1">TRIM8/14/16/25/29/45/65 coiled-coil region domain-containing protein</fullName>
    </recommendedName>
</protein>
<reference evidence="2" key="1">
    <citation type="submission" date="2025-08" db="UniProtKB">
        <authorList>
            <consortium name="Ensembl"/>
        </authorList>
    </citation>
    <scope>IDENTIFICATION</scope>
</reference>
<proteinExistence type="predicted"/>
<evidence type="ECO:0000259" key="1">
    <source>
        <dbReference type="Pfam" id="PF25600"/>
    </source>
</evidence>